<evidence type="ECO:0000256" key="5">
    <source>
        <dbReference type="ARBA" id="ARBA00023136"/>
    </source>
</evidence>
<evidence type="ECO:0000256" key="2">
    <source>
        <dbReference type="ARBA" id="ARBA00022475"/>
    </source>
</evidence>
<keyword evidence="8" id="KW-1185">Reference proteome</keyword>
<sequence>MPSTISGRRTGGLVDRIRRPSAMAVDSVALMISSGLNAVLGLVYWMVATRLYPVEEVGRASTLINAGIVLSSASILAFGQMLERFLPVCGRLRRRAIVGSTVVVAALATASAGSFVAFWPTGALLSEPWQAPAYVASVVALTMFALYDSVLVGLHLGRWAAAKNIVHAVVKLGLVAVLGAAAFGGAASPGTGTGDGAGDGAGPSAVAILGSWVVPAAVLVIAAQVALAMRRSRALRAAGSIPVPAPAPAPERGEADPDGEPDLPPRRELAAYFATSVGWIIGQVLPGLFIPLMVERRLGLAEAAYFNIAWIVVAASIMLMSIIGGPFVAEAARPGSDLAAAARSLLRIATAASLFRLIAVGALGPVALLLYGAEYAEAGTMLLVLMGVAHFISGPAFVYGALAKVYRRIAYPMMVQLIGAVVLVWLAWSWLPEHGIVGVGWAYLVHDVGVLLAAAVPLRVMLGEALRGRR</sequence>
<evidence type="ECO:0000313" key="8">
    <source>
        <dbReference type="Proteomes" id="UP001595751"/>
    </source>
</evidence>
<protein>
    <submittedName>
        <fullName evidence="7">Lipopolysaccharide biosynthesis protein</fullName>
    </submittedName>
</protein>
<dbReference type="RefSeq" id="WP_290289672.1">
    <property type="nucleotide sequence ID" value="NZ_CP047211.1"/>
</dbReference>
<dbReference type="InterPro" id="IPR050833">
    <property type="entry name" value="Poly_Biosynth_Transport"/>
</dbReference>
<keyword evidence="4 6" id="KW-1133">Transmembrane helix</keyword>
<name>A0ABV7ZSR7_9CORY</name>
<gene>
    <name evidence="7" type="ORF">ACFORJ_08330</name>
</gene>
<reference evidence="8" key="1">
    <citation type="journal article" date="2019" name="Int. J. Syst. Evol. Microbiol.">
        <title>The Global Catalogue of Microorganisms (GCM) 10K type strain sequencing project: providing services to taxonomists for standard genome sequencing and annotation.</title>
        <authorList>
            <consortium name="The Broad Institute Genomics Platform"/>
            <consortium name="The Broad Institute Genome Sequencing Center for Infectious Disease"/>
            <person name="Wu L."/>
            <person name="Ma J."/>
        </authorList>
    </citation>
    <scope>NUCLEOTIDE SEQUENCE [LARGE SCALE GENOMIC DNA]</scope>
    <source>
        <strain evidence="8">CCUG 53252</strain>
    </source>
</reference>
<comment type="subcellular location">
    <subcellularLocation>
        <location evidence="1">Cell membrane</location>
        <topology evidence="1">Multi-pass membrane protein</topology>
    </subcellularLocation>
</comment>
<feature type="transmembrane region" description="Helical" evidence="6">
    <location>
        <begin position="59"/>
        <end position="78"/>
    </location>
</feature>
<feature type="transmembrane region" description="Helical" evidence="6">
    <location>
        <begin position="207"/>
        <end position="227"/>
    </location>
</feature>
<organism evidence="7 8">
    <name type="scientific">Corynebacterium hansenii</name>
    <dbReference type="NCBI Taxonomy" id="394964"/>
    <lineage>
        <taxon>Bacteria</taxon>
        <taxon>Bacillati</taxon>
        <taxon>Actinomycetota</taxon>
        <taxon>Actinomycetes</taxon>
        <taxon>Mycobacteriales</taxon>
        <taxon>Corynebacteriaceae</taxon>
        <taxon>Corynebacterium</taxon>
    </lineage>
</organism>
<evidence type="ECO:0000313" key="7">
    <source>
        <dbReference type="EMBL" id="MFC3850170.1"/>
    </source>
</evidence>
<keyword evidence="3 6" id="KW-0812">Transmembrane</keyword>
<feature type="transmembrane region" description="Helical" evidence="6">
    <location>
        <begin position="21"/>
        <end position="47"/>
    </location>
</feature>
<feature type="transmembrane region" description="Helical" evidence="6">
    <location>
        <begin position="269"/>
        <end position="292"/>
    </location>
</feature>
<keyword evidence="2" id="KW-1003">Cell membrane</keyword>
<feature type="transmembrane region" description="Helical" evidence="6">
    <location>
        <begin position="348"/>
        <end position="372"/>
    </location>
</feature>
<comment type="caution">
    <text evidence="7">The sequence shown here is derived from an EMBL/GenBank/DDBJ whole genome shotgun (WGS) entry which is preliminary data.</text>
</comment>
<dbReference type="PANTHER" id="PTHR30250:SF11">
    <property type="entry name" value="O-ANTIGEN TRANSPORTER-RELATED"/>
    <property type="match status" value="1"/>
</dbReference>
<dbReference type="Proteomes" id="UP001595751">
    <property type="component" value="Unassembled WGS sequence"/>
</dbReference>
<feature type="transmembrane region" description="Helical" evidence="6">
    <location>
        <begin position="98"/>
        <end position="119"/>
    </location>
</feature>
<feature type="transmembrane region" description="Helical" evidence="6">
    <location>
        <begin position="168"/>
        <end position="187"/>
    </location>
</feature>
<evidence type="ECO:0000256" key="4">
    <source>
        <dbReference type="ARBA" id="ARBA00022989"/>
    </source>
</evidence>
<feature type="transmembrane region" description="Helical" evidence="6">
    <location>
        <begin position="409"/>
        <end position="428"/>
    </location>
</feature>
<feature type="transmembrane region" description="Helical" evidence="6">
    <location>
        <begin position="304"/>
        <end position="328"/>
    </location>
</feature>
<feature type="transmembrane region" description="Helical" evidence="6">
    <location>
        <begin position="440"/>
        <end position="462"/>
    </location>
</feature>
<proteinExistence type="predicted"/>
<evidence type="ECO:0000256" key="1">
    <source>
        <dbReference type="ARBA" id="ARBA00004651"/>
    </source>
</evidence>
<evidence type="ECO:0000256" key="6">
    <source>
        <dbReference type="SAM" id="Phobius"/>
    </source>
</evidence>
<dbReference type="PANTHER" id="PTHR30250">
    <property type="entry name" value="PST FAMILY PREDICTED COLANIC ACID TRANSPORTER"/>
    <property type="match status" value="1"/>
</dbReference>
<dbReference type="EMBL" id="JBHRZN010000002">
    <property type="protein sequence ID" value="MFC3850170.1"/>
    <property type="molecule type" value="Genomic_DNA"/>
</dbReference>
<keyword evidence="5 6" id="KW-0472">Membrane</keyword>
<evidence type="ECO:0000256" key="3">
    <source>
        <dbReference type="ARBA" id="ARBA00022692"/>
    </source>
</evidence>
<feature type="transmembrane region" description="Helical" evidence="6">
    <location>
        <begin position="131"/>
        <end position="156"/>
    </location>
</feature>
<feature type="transmembrane region" description="Helical" evidence="6">
    <location>
        <begin position="378"/>
        <end position="402"/>
    </location>
</feature>
<accession>A0ABV7ZSR7</accession>